<evidence type="ECO:0000256" key="1">
    <source>
        <dbReference type="ARBA" id="ARBA00008950"/>
    </source>
</evidence>
<dbReference type="SUPFAM" id="SSF56300">
    <property type="entry name" value="Metallo-dependent phosphatases"/>
    <property type="match status" value="1"/>
</dbReference>
<dbReference type="Gene3D" id="3.60.21.10">
    <property type="match status" value="1"/>
</dbReference>
<accession>A0ABZ3C5P6</accession>
<dbReference type="InterPro" id="IPR000979">
    <property type="entry name" value="Phosphodiesterase_MJ0936/Vps29"/>
</dbReference>
<protein>
    <recommendedName>
        <fullName evidence="4">Phosphoesterase</fullName>
        <ecNumber evidence="4">3.1.4.-</ecNumber>
    </recommendedName>
</protein>
<evidence type="ECO:0000313" key="7">
    <source>
        <dbReference type="Proteomes" id="UP001434337"/>
    </source>
</evidence>
<organism evidence="6 7">
    <name type="scientific">Propioniciclava soli</name>
    <dbReference type="NCBI Taxonomy" id="2775081"/>
    <lineage>
        <taxon>Bacteria</taxon>
        <taxon>Bacillati</taxon>
        <taxon>Actinomycetota</taxon>
        <taxon>Actinomycetes</taxon>
        <taxon>Propionibacteriales</taxon>
        <taxon>Propionibacteriaceae</taxon>
        <taxon>Propioniciclava</taxon>
    </lineage>
</organism>
<dbReference type="RefSeq" id="WP_232549879.1">
    <property type="nucleotide sequence ID" value="NZ_CP115965.1"/>
</dbReference>
<comment type="similarity">
    <text evidence="1 4">Belongs to the metallophosphoesterase superfamily. YfcE family.</text>
</comment>
<evidence type="ECO:0000256" key="3">
    <source>
        <dbReference type="ARBA" id="ARBA00022801"/>
    </source>
</evidence>
<keyword evidence="3" id="KW-0378">Hydrolase</keyword>
<dbReference type="InterPro" id="IPR029052">
    <property type="entry name" value="Metallo-depent_PP-like"/>
</dbReference>
<proteinExistence type="inferred from homology"/>
<evidence type="ECO:0000256" key="2">
    <source>
        <dbReference type="ARBA" id="ARBA00022723"/>
    </source>
</evidence>
<keyword evidence="7" id="KW-1185">Reference proteome</keyword>
<dbReference type="InterPro" id="IPR020935">
    <property type="entry name" value="PdiEstase_YfcE_CS"/>
</dbReference>
<dbReference type="Pfam" id="PF12850">
    <property type="entry name" value="Metallophos_2"/>
    <property type="match status" value="1"/>
</dbReference>
<dbReference type="EMBL" id="CP115965">
    <property type="protein sequence ID" value="WZW98013.1"/>
    <property type="molecule type" value="Genomic_DNA"/>
</dbReference>
<dbReference type="NCBIfam" id="TIGR00040">
    <property type="entry name" value="yfcE"/>
    <property type="match status" value="1"/>
</dbReference>
<dbReference type="PROSITE" id="PS01269">
    <property type="entry name" value="UPF0025"/>
    <property type="match status" value="1"/>
</dbReference>
<sequence length="163" mass="17852">MRVLVVSDTHAPRRWKGLPEALLPALASTDVILHAGDVCEPSVLDALAAHAPVHVVAGNNDGPDVVAWGAPERFEVVWEGVRLAMVHDAGAKTGRGRRMRRWFPDADVVVFGHSHIPMDLVEDGVHLFNPGSVTDPRRERIGSYGWLELANGAVTRHEIVRVR</sequence>
<evidence type="ECO:0000256" key="4">
    <source>
        <dbReference type="RuleBase" id="RU362039"/>
    </source>
</evidence>
<keyword evidence="2 4" id="KW-0479">Metal-binding</keyword>
<evidence type="ECO:0000313" key="6">
    <source>
        <dbReference type="EMBL" id="WZW98013.1"/>
    </source>
</evidence>
<dbReference type="EC" id="3.1.4.-" evidence="4"/>
<comment type="cofactor">
    <cofactor evidence="4">
        <name>a divalent metal cation</name>
        <dbReference type="ChEBI" id="CHEBI:60240"/>
    </cofactor>
</comment>
<feature type="domain" description="Calcineurin-like phosphoesterase" evidence="5">
    <location>
        <begin position="1"/>
        <end position="151"/>
    </location>
</feature>
<dbReference type="Proteomes" id="UP001434337">
    <property type="component" value="Chromosome"/>
</dbReference>
<evidence type="ECO:0000259" key="5">
    <source>
        <dbReference type="Pfam" id="PF12850"/>
    </source>
</evidence>
<gene>
    <name evidence="6" type="ORF">PCC79_14110</name>
</gene>
<reference evidence="6 7" key="1">
    <citation type="journal article" date="2023" name="Environ Microbiome">
        <title>A coral-associated actinobacterium mitigates coral bleaching under heat stress.</title>
        <authorList>
            <person name="Li J."/>
            <person name="Zou Y."/>
            <person name="Li Q."/>
            <person name="Zhang J."/>
            <person name="Bourne D.G."/>
            <person name="Lyu Y."/>
            <person name="Liu C."/>
            <person name="Zhang S."/>
        </authorList>
    </citation>
    <scope>NUCLEOTIDE SEQUENCE [LARGE SCALE GENOMIC DNA]</scope>
    <source>
        <strain evidence="6 7">SCSIO 13291</strain>
    </source>
</reference>
<name>A0ABZ3C5P6_9ACTN</name>
<dbReference type="PANTHER" id="PTHR11124">
    <property type="entry name" value="VACUOLAR SORTING PROTEIN VPS29"/>
    <property type="match status" value="1"/>
</dbReference>
<dbReference type="InterPro" id="IPR024654">
    <property type="entry name" value="Calcineurin-like_PHP_lpxH"/>
</dbReference>